<proteinExistence type="predicted"/>
<keyword evidence="1" id="KW-0472">Membrane</keyword>
<dbReference type="VEuPathDB" id="VectorBase:BGLB032221"/>
<dbReference type="EnsemblMetazoa" id="BGLB032221-RA">
    <property type="protein sequence ID" value="BGLB032221-PA"/>
    <property type="gene ID" value="BGLB032221"/>
</dbReference>
<dbReference type="OrthoDB" id="6061253at2759"/>
<evidence type="ECO:0000256" key="1">
    <source>
        <dbReference type="SAM" id="Phobius"/>
    </source>
</evidence>
<dbReference type="VEuPathDB" id="VectorBase:BGLAX_037778"/>
<evidence type="ECO:0000313" key="2">
    <source>
        <dbReference type="EnsemblMetazoa" id="BGLB032221-PA"/>
    </source>
</evidence>
<keyword evidence="1" id="KW-1133">Transmembrane helix</keyword>
<sequence length="472" mass="54159">MSIQRVLLRLLRFSLPILFVFLLLSGSFIISFVRNKLWAFRLKTPLVPYNELERSHVSRELVLKQFQNDIEIVWAQRERGPKLKDHCLKSKLDFICTDVQYNIDIAQGMGLSIPESNVSISGNITANYKVLPPVSNITKIVSSVNPGYLRKHLCYNVSRTRQLVKRTVDANFCSRLLKLFEDITIKAEPYLLLLFTWWPDYLVDVDKFSRKLLLENCKRVRPFVETIIFTDSRMTMANANAMNFTCLPVPGYSSGGLPIFQNMAKVVMEKFSATFYGYVKATSVFDASFLESLLGVKDILVKSSQNEKSKSNRFPTSKPIAMYGEAMHYQKLSSAADLYELNLLAYTRGSYEWENPQAAFVYFVFTKQDMSDVPPLIIDDDALVPFLIARSRTLGHLVINVGRTVTALYTSHNATRSEWNRKYIKELPRDSLYNKNLAMKYFNSKVMNSSHESHDLYSTFNSDGKIVFKGWA</sequence>
<organism evidence="2 3">
    <name type="scientific">Biomphalaria glabrata</name>
    <name type="common">Bloodfluke planorb</name>
    <name type="synonym">Freshwater snail</name>
    <dbReference type="NCBI Taxonomy" id="6526"/>
    <lineage>
        <taxon>Eukaryota</taxon>
        <taxon>Metazoa</taxon>
        <taxon>Spiralia</taxon>
        <taxon>Lophotrochozoa</taxon>
        <taxon>Mollusca</taxon>
        <taxon>Gastropoda</taxon>
        <taxon>Heterobranchia</taxon>
        <taxon>Euthyneura</taxon>
        <taxon>Panpulmonata</taxon>
        <taxon>Hygrophila</taxon>
        <taxon>Lymnaeoidea</taxon>
        <taxon>Planorbidae</taxon>
        <taxon>Biomphalaria</taxon>
    </lineage>
</organism>
<keyword evidence="1" id="KW-0812">Transmembrane</keyword>
<dbReference type="KEGG" id="bgt:106051547"/>
<dbReference type="RefSeq" id="XP_013062190.2">
    <property type="nucleotide sequence ID" value="XM_013206736.2"/>
</dbReference>
<feature type="transmembrane region" description="Helical" evidence="1">
    <location>
        <begin position="13"/>
        <end position="33"/>
    </location>
</feature>
<name>A0A2C9LL74_BIOGL</name>
<reference evidence="2" key="1">
    <citation type="submission" date="2020-05" db="UniProtKB">
        <authorList>
            <consortium name="EnsemblMetazoa"/>
        </authorList>
    </citation>
    <scope>IDENTIFICATION</scope>
    <source>
        <strain evidence="2">BB02</strain>
    </source>
</reference>
<dbReference type="Proteomes" id="UP000076420">
    <property type="component" value="Unassembled WGS sequence"/>
</dbReference>
<evidence type="ECO:0000313" key="3">
    <source>
        <dbReference type="Proteomes" id="UP000076420"/>
    </source>
</evidence>
<gene>
    <name evidence="2" type="primary">106051547</name>
</gene>
<protein>
    <submittedName>
        <fullName evidence="2">Uncharacterized protein</fullName>
    </submittedName>
</protein>
<dbReference type="AlphaFoldDB" id="A0A2C9LL74"/>
<accession>A0A2C9LL74</accession>